<feature type="region of interest" description="Disordered" evidence="2">
    <location>
        <begin position="168"/>
        <end position="189"/>
    </location>
</feature>
<name>A0AA40CAP8_9PEZI</name>
<dbReference type="InterPro" id="IPR025662">
    <property type="entry name" value="Sigma_54_int_dom_ATP-bd_1"/>
</dbReference>
<evidence type="ECO:0000256" key="1">
    <source>
        <dbReference type="SAM" id="Coils"/>
    </source>
</evidence>
<evidence type="ECO:0000259" key="4">
    <source>
        <dbReference type="Pfam" id="PF24676"/>
    </source>
</evidence>
<dbReference type="PANTHER" id="PTHR32046:SF11">
    <property type="entry name" value="IMMUNE-ASSOCIATED NUCLEOTIDE-BINDING PROTEIN 10-LIKE"/>
    <property type="match status" value="1"/>
</dbReference>
<feature type="domain" description="DUF7656" evidence="4">
    <location>
        <begin position="420"/>
        <end position="523"/>
    </location>
</feature>
<gene>
    <name evidence="6" type="ORF">B0T14DRAFT_559179</name>
</gene>
<dbReference type="InterPro" id="IPR058519">
    <property type="entry name" value="DUF8206"/>
</dbReference>
<feature type="domain" description="SNTX MACPF/CDC-like" evidence="3">
    <location>
        <begin position="7"/>
        <end position="302"/>
    </location>
</feature>
<evidence type="ECO:0000256" key="2">
    <source>
        <dbReference type="SAM" id="MobiDB-lite"/>
    </source>
</evidence>
<keyword evidence="1" id="KW-0175">Coiled coil</keyword>
<feature type="coiled-coil region" evidence="1">
    <location>
        <begin position="1063"/>
        <end position="1123"/>
    </location>
</feature>
<dbReference type="CDD" id="cd00882">
    <property type="entry name" value="Ras_like_GTPase"/>
    <property type="match status" value="1"/>
</dbReference>
<organism evidence="6 7">
    <name type="scientific">Immersiella caudata</name>
    <dbReference type="NCBI Taxonomy" id="314043"/>
    <lineage>
        <taxon>Eukaryota</taxon>
        <taxon>Fungi</taxon>
        <taxon>Dikarya</taxon>
        <taxon>Ascomycota</taxon>
        <taxon>Pezizomycotina</taxon>
        <taxon>Sordariomycetes</taxon>
        <taxon>Sordariomycetidae</taxon>
        <taxon>Sordariales</taxon>
        <taxon>Lasiosphaeriaceae</taxon>
        <taxon>Immersiella</taxon>
    </lineage>
</organism>
<evidence type="ECO:0008006" key="8">
    <source>
        <dbReference type="Google" id="ProtNLM"/>
    </source>
</evidence>
<evidence type="ECO:0000313" key="6">
    <source>
        <dbReference type="EMBL" id="KAK0631372.1"/>
    </source>
</evidence>
<reference evidence="6" key="1">
    <citation type="submission" date="2023-06" db="EMBL/GenBank/DDBJ databases">
        <title>Genome-scale phylogeny and comparative genomics of the fungal order Sordariales.</title>
        <authorList>
            <consortium name="Lawrence Berkeley National Laboratory"/>
            <person name="Hensen N."/>
            <person name="Bonometti L."/>
            <person name="Westerberg I."/>
            <person name="Brannstrom I.O."/>
            <person name="Guillou S."/>
            <person name="Cros-Aarteil S."/>
            <person name="Calhoun S."/>
            <person name="Haridas S."/>
            <person name="Kuo A."/>
            <person name="Mondo S."/>
            <person name="Pangilinan J."/>
            <person name="Riley R."/>
            <person name="Labutti K."/>
            <person name="Andreopoulos B."/>
            <person name="Lipzen A."/>
            <person name="Chen C."/>
            <person name="Yanf M."/>
            <person name="Daum C."/>
            <person name="Ng V."/>
            <person name="Clum A."/>
            <person name="Steindorff A."/>
            <person name="Ohm R."/>
            <person name="Martin F."/>
            <person name="Silar P."/>
            <person name="Natvig D."/>
            <person name="Lalanne C."/>
            <person name="Gautier V."/>
            <person name="Ament-Velasquez S.L."/>
            <person name="Kruys A."/>
            <person name="Hutchinson M.I."/>
            <person name="Powell A.J."/>
            <person name="Barry K."/>
            <person name="Miller A.N."/>
            <person name="Grigoriev I.V."/>
            <person name="Debuchy R."/>
            <person name="Gladieux P."/>
            <person name="Thoren M.H."/>
            <person name="Johannesson H."/>
        </authorList>
    </citation>
    <scope>NUCLEOTIDE SEQUENCE</scope>
    <source>
        <strain evidence="6">CBS 606.72</strain>
    </source>
</reference>
<dbReference type="InterPro" id="IPR027417">
    <property type="entry name" value="P-loop_NTPase"/>
</dbReference>
<dbReference type="Pfam" id="PF24676">
    <property type="entry name" value="DUF7656"/>
    <property type="match status" value="1"/>
</dbReference>
<dbReference type="Pfam" id="PF24674">
    <property type="entry name" value="MACPF_SNTX"/>
    <property type="match status" value="1"/>
</dbReference>
<dbReference type="PROSITE" id="PS00675">
    <property type="entry name" value="SIGMA54_INTERACT_1"/>
    <property type="match status" value="1"/>
</dbReference>
<comment type="caution">
    <text evidence="6">The sequence shown here is derived from an EMBL/GenBank/DDBJ whole genome shotgun (WGS) entry which is preliminary data.</text>
</comment>
<evidence type="ECO:0000313" key="7">
    <source>
        <dbReference type="Proteomes" id="UP001175000"/>
    </source>
</evidence>
<feature type="region of interest" description="Disordered" evidence="2">
    <location>
        <begin position="1250"/>
        <end position="1288"/>
    </location>
</feature>
<dbReference type="InterPro" id="IPR056073">
    <property type="entry name" value="DUF7656"/>
</dbReference>
<dbReference type="Gene3D" id="3.40.50.300">
    <property type="entry name" value="P-loop containing nucleotide triphosphate hydrolases"/>
    <property type="match status" value="1"/>
</dbReference>
<evidence type="ECO:0000259" key="3">
    <source>
        <dbReference type="Pfam" id="PF24674"/>
    </source>
</evidence>
<dbReference type="PANTHER" id="PTHR32046">
    <property type="entry name" value="G DOMAIN-CONTAINING PROTEIN"/>
    <property type="match status" value="1"/>
</dbReference>
<dbReference type="InterPro" id="IPR056072">
    <property type="entry name" value="SNTX_MACPF/CDC-like_dom"/>
</dbReference>
<dbReference type="EMBL" id="JAULSU010000001">
    <property type="protein sequence ID" value="KAK0631372.1"/>
    <property type="molecule type" value="Genomic_DNA"/>
</dbReference>
<keyword evidence="7" id="KW-1185">Reference proteome</keyword>
<evidence type="ECO:0000259" key="5">
    <source>
        <dbReference type="Pfam" id="PF26633"/>
    </source>
</evidence>
<protein>
    <recommendedName>
        <fullName evidence="8">G domain-containing protein</fullName>
    </recommendedName>
</protein>
<accession>A0AA40CAP8</accession>
<dbReference type="Pfam" id="PF26633">
    <property type="entry name" value="DUF8206"/>
    <property type="match status" value="1"/>
</dbReference>
<dbReference type="SUPFAM" id="SSF52540">
    <property type="entry name" value="P-loop containing nucleoside triphosphate hydrolases"/>
    <property type="match status" value="1"/>
</dbReference>
<feature type="region of interest" description="Disordered" evidence="2">
    <location>
        <begin position="1198"/>
        <end position="1235"/>
    </location>
</feature>
<feature type="compositionally biased region" description="Low complexity" evidence="2">
    <location>
        <begin position="1250"/>
        <end position="1278"/>
    </location>
</feature>
<feature type="domain" description="DUF8206" evidence="5">
    <location>
        <begin position="963"/>
        <end position="1039"/>
    </location>
</feature>
<proteinExistence type="predicted"/>
<dbReference type="Proteomes" id="UP001175000">
    <property type="component" value="Unassembled WGS sequence"/>
</dbReference>
<sequence>MAADRIKHRPALGQVVQIGTLYDAVTDSFLPENLFVPSCRPHQNVIQSRYSSIPKETRAIGPVGDAYADKFKLLGIPPDLGASIVSGLLELDESGSDSAAFVAQCSTGSVDGQTAVLHRSTFMMETVRLKSKELGRSIDRDLLRHPVATHFVVAVDWGIENIVNISLPPGRSSSSKDRSSASQAVQKAAEALKNALTPAGPQSPLSTLGVDGQEYDITVYSNVLGRIVKTDNLDDAAKADRQAAQLVQQPAGDQLGPKPRGMPFKYRLISIEEVRNAVGDEEEEESDEFLLDDTHEDQYDGPKLVEIRIEQYERFSAMFETLLATYRSFVEYSEFLKIHQRYAQPSHSKAVADLVNTLNEASKSLKQQFGSTLREVRSARQAMESLDSFYDAAATRVGELCSEADIVGQERCKVEFIARAVQAGATYLGYGQNSTAASFLAQHNKNGLEAYILTFSLDCMLLNGEVWTEHEALVFETLATKAPVLLMDHDAAATSSGRKRLEVPRLSRHVSSIEATPDVLGEREFLSDKSLARSADSSSYAKNARPPVARRVVRIPCPNTNCDAAVVHSWLCAKCHHVLEYGYTDTFVYCSCGRSPAATFEFRCSKSSGHGSAFVKYADRSRLEQLLLALPSSDYVNILLLGETGVGKSTFINAFINYMSFDTLDEALASDQLHSVIPCSFSTQVMDRSRPGGKITEHRVVVGKRDDENDGSRGNSATQQTSVYPINIGSRTYRLIDTPGVGDTRGPNADRKNMADILATINSYEELHGILILLKSNNSRLTVTFRFCIQELLMHLHRDALHNIAFGFTNTRISNYTPGDTFGPLKTLLDQHPDINLPLNGDTTYCFDSESFRYLAAQRQGVEMENAESFRRSWKHSSEESNRLINYFRSRQPHLVTNTISLNGTRQLILGLTKPMAEIAQLIQQNIIRCQAQEKEIADRRLAGEDLRKKLQIQKVLLKSRPLSMPRTVCADRNCIEVKDNGGQQITVYKTHCHPECYLDGVRVEAIGQPGLIHCVAFNGNTCRRCSHHWRNHLHIMYELDPYTTTMTDAAVQKQLDSNADDARVREQALKSIKQQVSEYQQEHDRVQRAAAVFGAYLRAKSISAYNDATAEYLEELIRLEQEISAVSGDRTKLDMLRQDLKCHEELVMALTRGTALPDEWKGMDTTLNEASIDKLVQEMYALKHFGAQLRDIHRTVKQSHQATYRERPYHVKQRKRATSPARKPSTKSGSTYSTLGSIAGRLGFKSKSASSSSVTSAHGSSVGINYSSSSSSGYRSNPLREAWRPGANNAVYPIRPAA</sequence>